<dbReference type="InterPro" id="IPR004731">
    <property type="entry name" value="Transaldolase_3B/F6P_aldolase"/>
</dbReference>
<dbReference type="PROSITE" id="PS00958">
    <property type="entry name" value="TRANSALDOLASE_2"/>
    <property type="match status" value="1"/>
</dbReference>
<dbReference type="PANTHER" id="PTHR10683">
    <property type="entry name" value="TRANSALDOLASE"/>
    <property type="match status" value="1"/>
</dbReference>
<proteinExistence type="predicted"/>
<dbReference type="PROSITE" id="PS01054">
    <property type="entry name" value="TRANSALDOLASE_1"/>
    <property type="match status" value="1"/>
</dbReference>
<dbReference type="RefSeq" id="WP_196610552.1">
    <property type="nucleotide sequence ID" value="NZ_VRYY01000687.1"/>
</dbReference>
<reference evidence="4 5" key="1">
    <citation type="submission" date="2019-08" db="EMBL/GenBank/DDBJ databases">
        <authorList>
            <person name="Luo N."/>
        </authorList>
    </citation>
    <scope>NUCLEOTIDE SEQUENCE [LARGE SCALE GENOMIC DNA]</scope>
    <source>
        <strain evidence="4 5">NCIMB 9442</strain>
    </source>
</reference>
<dbReference type="Pfam" id="PF00923">
    <property type="entry name" value="TAL_FSA"/>
    <property type="match status" value="1"/>
</dbReference>
<evidence type="ECO:0000256" key="2">
    <source>
        <dbReference type="ARBA" id="ARBA00022490"/>
    </source>
</evidence>
<comment type="subcellular location">
    <subcellularLocation>
        <location evidence="1">Cytoplasm</location>
    </subcellularLocation>
</comment>
<name>A0ABS0J9T7_9BACT</name>
<dbReference type="Gene3D" id="3.20.20.70">
    <property type="entry name" value="Aldolase class I"/>
    <property type="match status" value="1"/>
</dbReference>
<dbReference type="InterPro" id="IPR013785">
    <property type="entry name" value="Aldolase_TIM"/>
</dbReference>
<keyword evidence="2" id="KW-0963">Cytoplasm</keyword>
<keyword evidence="5" id="KW-1185">Reference proteome</keyword>
<comment type="caution">
    <text evidence="4">The sequence shown here is derived from an EMBL/GenBank/DDBJ whole genome shotgun (WGS) entry which is preliminary data.</text>
</comment>
<protein>
    <submittedName>
        <fullName evidence="4">Fructose-6-phosphate aldolase</fullName>
    </submittedName>
</protein>
<dbReference type="CDD" id="cd00956">
    <property type="entry name" value="Transaldolase_FSA"/>
    <property type="match status" value="1"/>
</dbReference>
<keyword evidence="3" id="KW-0704">Schiff base</keyword>
<evidence type="ECO:0000313" key="5">
    <source>
        <dbReference type="Proteomes" id="UP001194469"/>
    </source>
</evidence>
<dbReference type="Proteomes" id="UP001194469">
    <property type="component" value="Unassembled WGS sequence"/>
</dbReference>
<sequence length="214" mass="22915">MQFFLDTANLAEMRAAKAWGLLDGVTTNPTLMAREGGDWRAVMQSICREVEGPVSLEAVGDTADELIAMGLDLVRNGPNVVVKIPMTPEGLKAVRVLKTKGVDTNVTLVFSPMQALLAAKAGASFISPFVGRLDGLSQDGMQLVADIMTILNNYAMDARVIVASVRHPRHVAEAALMGAHVATVPFAVLRQMFDHPLTTAGLETFNKDWAALNG</sequence>
<dbReference type="NCBIfam" id="TIGR00875">
    <property type="entry name" value="fsa_talC_mipB"/>
    <property type="match status" value="1"/>
</dbReference>
<evidence type="ECO:0000256" key="1">
    <source>
        <dbReference type="ARBA" id="ARBA00004496"/>
    </source>
</evidence>
<evidence type="ECO:0000256" key="3">
    <source>
        <dbReference type="ARBA" id="ARBA00023270"/>
    </source>
</evidence>
<evidence type="ECO:0000313" key="4">
    <source>
        <dbReference type="EMBL" id="MBG3878701.1"/>
    </source>
</evidence>
<organism evidence="4 5">
    <name type="scientific">Nitratidesulfovibrio oxamicus</name>
    <dbReference type="NCBI Taxonomy" id="32016"/>
    <lineage>
        <taxon>Bacteria</taxon>
        <taxon>Pseudomonadati</taxon>
        <taxon>Thermodesulfobacteriota</taxon>
        <taxon>Desulfovibrionia</taxon>
        <taxon>Desulfovibrionales</taxon>
        <taxon>Desulfovibrionaceae</taxon>
        <taxon>Nitratidesulfovibrio</taxon>
    </lineage>
</organism>
<gene>
    <name evidence="4" type="primary">fsa</name>
    <name evidence="4" type="ORF">FVW20_17245</name>
</gene>
<dbReference type="InterPro" id="IPR018225">
    <property type="entry name" value="Transaldolase_AS"/>
</dbReference>
<accession>A0ABS0J9T7</accession>
<dbReference type="EMBL" id="VRYY01000687">
    <property type="protein sequence ID" value="MBG3878701.1"/>
    <property type="molecule type" value="Genomic_DNA"/>
</dbReference>
<dbReference type="SUPFAM" id="SSF51569">
    <property type="entry name" value="Aldolase"/>
    <property type="match status" value="1"/>
</dbReference>
<dbReference type="PANTHER" id="PTHR10683:SF40">
    <property type="entry name" value="FRUCTOSE-6-PHOSPHATE ALDOLASE 1-RELATED"/>
    <property type="match status" value="1"/>
</dbReference>
<dbReference type="InterPro" id="IPR001585">
    <property type="entry name" value="TAL/FSA"/>
</dbReference>
<dbReference type="InterPro" id="IPR033919">
    <property type="entry name" value="TSA/FSA_arc/bac"/>
</dbReference>